<dbReference type="GO" id="GO:0016787">
    <property type="term" value="F:hydrolase activity"/>
    <property type="evidence" value="ECO:0007669"/>
    <property type="project" value="UniProtKB-KW"/>
</dbReference>
<keyword evidence="4" id="KW-0378">Hydrolase</keyword>
<dbReference type="OrthoDB" id="9763189at2"/>
<feature type="domain" description="Lipoyl-binding" evidence="8">
    <location>
        <begin position="1104"/>
        <end position="1180"/>
    </location>
</feature>
<dbReference type="SUPFAM" id="SSF52440">
    <property type="entry name" value="PreATP-grasp domain"/>
    <property type="match status" value="1"/>
</dbReference>
<evidence type="ECO:0000256" key="7">
    <source>
        <dbReference type="PROSITE-ProRule" id="PRU00409"/>
    </source>
</evidence>
<dbReference type="InterPro" id="IPR003833">
    <property type="entry name" value="CT_C_D"/>
</dbReference>
<dbReference type="KEGG" id="rpe:RPE_1219"/>
<reference evidence="11" key="1">
    <citation type="submission" date="2006-09" db="EMBL/GenBank/DDBJ databases">
        <title>Complete sequence of Rhodopseudomonas palustris BisA53.</title>
        <authorList>
            <consortium name="US DOE Joint Genome Institute"/>
            <person name="Copeland A."/>
            <person name="Lucas S."/>
            <person name="Lapidus A."/>
            <person name="Barry K."/>
            <person name="Detter J.C."/>
            <person name="Glavina del Rio T."/>
            <person name="Hammon N."/>
            <person name="Israni S."/>
            <person name="Dalin E."/>
            <person name="Tice H."/>
            <person name="Pitluck S."/>
            <person name="Chain P."/>
            <person name="Malfatti S."/>
            <person name="Shin M."/>
            <person name="Vergez L."/>
            <person name="Schmutz J."/>
            <person name="Larimer F."/>
            <person name="Land M."/>
            <person name="Hauser L."/>
            <person name="Pelletier D.A."/>
            <person name="Kyrpides N."/>
            <person name="Kim E."/>
            <person name="Harwood C.S."/>
            <person name="Oda Y."/>
            <person name="Richardson P."/>
        </authorList>
    </citation>
    <scope>NUCLEOTIDE SEQUENCE [LARGE SCALE GENOMIC DNA]</scope>
    <source>
        <strain evidence="11">BisA53</strain>
    </source>
</reference>
<evidence type="ECO:0000259" key="10">
    <source>
        <dbReference type="PROSITE" id="PS50979"/>
    </source>
</evidence>
<dbReference type="Pfam" id="PF02785">
    <property type="entry name" value="Biotin_carb_C"/>
    <property type="match status" value="1"/>
</dbReference>
<dbReference type="GO" id="GO:0005524">
    <property type="term" value="F:ATP binding"/>
    <property type="evidence" value="ECO:0007669"/>
    <property type="project" value="UniProtKB-UniRule"/>
</dbReference>
<comment type="cofactor">
    <cofactor evidence="1">
        <name>biotin</name>
        <dbReference type="ChEBI" id="CHEBI:57586"/>
    </cofactor>
</comment>
<dbReference type="Pfam" id="PF02786">
    <property type="entry name" value="CPSase_L_D2"/>
    <property type="match status" value="1"/>
</dbReference>
<dbReference type="InterPro" id="IPR011053">
    <property type="entry name" value="Single_hybrid_motif"/>
</dbReference>
<dbReference type="NCBIfam" id="TIGR02712">
    <property type="entry name" value="urea_carbox"/>
    <property type="match status" value="1"/>
</dbReference>
<dbReference type="PROSITE" id="PS50979">
    <property type="entry name" value="BC"/>
    <property type="match status" value="1"/>
</dbReference>
<feature type="domain" description="Biotin carboxylation" evidence="10">
    <location>
        <begin position="1"/>
        <end position="444"/>
    </location>
</feature>
<evidence type="ECO:0000259" key="9">
    <source>
        <dbReference type="PROSITE" id="PS50975"/>
    </source>
</evidence>
<dbReference type="InterPro" id="IPR014084">
    <property type="entry name" value="Urea_COase"/>
</dbReference>
<keyword evidence="3 7" id="KW-0547">Nucleotide-binding</keyword>
<keyword evidence="2" id="KW-0436">Ligase</keyword>
<dbReference type="SUPFAM" id="SSF56059">
    <property type="entry name" value="Glutathione synthetase ATP-binding domain-like"/>
    <property type="match status" value="1"/>
</dbReference>
<dbReference type="Pfam" id="PF00364">
    <property type="entry name" value="Biotin_lipoyl"/>
    <property type="match status" value="1"/>
</dbReference>
<dbReference type="SUPFAM" id="SSF160467">
    <property type="entry name" value="PH0987 N-terminal domain-like"/>
    <property type="match status" value="1"/>
</dbReference>
<dbReference type="Gene3D" id="2.40.100.10">
    <property type="entry name" value="Cyclophilin-like"/>
    <property type="match status" value="2"/>
</dbReference>
<evidence type="ECO:0000256" key="2">
    <source>
        <dbReference type="ARBA" id="ARBA00022598"/>
    </source>
</evidence>
<dbReference type="PROSITE" id="PS00866">
    <property type="entry name" value="CPSASE_1"/>
    <property type="match status" value="1"/>
</dbReference>
<proteinExistence type="predicted"/>
<protein>
    <submittedName>
        <fullName evidence="11">Urea amidolyase related protein</fullName>
    </submittedName>
</protein>
<evidence type="ECO:0000313" key="11">
    <source>
        <dbReference type="EMBL" id="ABJ05171.1"/>
    </source>
</evidence>
<dbReference type="GO" id="GO:0016829">
    <property type="term" value="F:lyase activity"/>
    <property type="evidence" value="ECO:0007669"/>
    <property type="project" value="UniProtKB-KW"/>
</dbReference>
<evidence type="ECO:0000256" key="6">
    <source>
        <dbReference type="ARBA" id="ARBA00023267"/>
    </source>
</evidence>
<dbReference type="EMBL" id="CP000463">
    <property type="protein sequence ID" value="ABJ05171.1"/>
    <property type="molecule type" value="Genomic_DNA"/>
</dbReference>
<evidence type="ECO:0000256" key="3">
    <source>
        <dbReference type="ARBA" id="ARBA00022741"/>
    </source>
</evidence>
<accession>Q07SB3</accession>
<dbReference type="eggNOG" id="COG1984">
    <property type="taxonomic scope" value="Bacteria"/>
</dbReference>
<name>Q07SB3_RHOP5</name>
<dbReference type="Pfam" id="PF00289">
    <property type="entry name" value="Biotin_carb_N"/>
    <property type="match status" value="1"/>
</dbReference>
<dbReference type="SMART" id="SM00797">
    <property type="entry name" value="AHS2"/>
    <property type="match status" value="1"/>
</dbReference>
<dbReference type="InterPro" id="IPR011054">
    <property type="entry name" value="Rudment_hybrid_motif"/>
</dbReference>
<dbReference type="SMART" id="SM00796">
    <property type="entry name" value="AHS1"/>
    <property type="match status" value="1"/>
</dbReference>
<dbReference type="eggNOG" id="COG2049">
    <property type="taxonomic scope" value="Bacteria"/>
</dbReference>
<dbReference type="PANTHER" id="PTHR18866:SF128">
    <property type="entry name" value="UREA AMIDOLYASE"/>
    <property type="match status" value="1"/>
</dbReference>
<keyword evidence="11" id="KW-0456">Lyase</keyword>
<dbReference type="eggNOG" id="COG0439">
    <property type="taxonomic scope" value="Bacteria"/>
</dbReference>
<dbReference type="InterPro" id="IPR011764">
    <property type="entry name" value="Biotin_carboxylation_dom"/>
</dbReference>
<dbReference type="Gene3D" id="3.30.470.20">
    <property type="entry name" value="ATP-grasp fold, B domain"/>
    <property type="match status" value="1"/>
</dbReference>
<dbReference type="InterPro" id="IPR016185">
    <property type="entry name" value="PreATP-grasp_dom_sf"/>
</dbReference>
<evidence type="ECO:0000259" key="8">
    <source>
        <dbReference type="PROSITE" id="PS50968"/>
    </source>
</evidence>
<dbReference type="HOGENOM" id="CLU_002162_0_1_5"/>
<dbReference type="Pfam" id="PF02682">
    <property type="entry name" value="CT_C_D"/>
    <property type="match status" value="1"/>
</dbReference>
<dbReference type="Pfam" id="PF02626">
    <property type="entry name" value="CT_A_B"/>
    <property type="match status" value="1"/>
</dbReference>
<dbReference type="GO" id="GO:0046872">
    <property type="term" value="F:metal ion binding"/>
    <property type="evidence" value="ECO:0007669"/>
    <property type="project" value="InterPro"/>
</dbReference>
<dbReference type="Gene3D" id="3.30.1360.40">
    <property type="match status" value="1"/>
</dbReference>
<dbReference type="InterPro" id="IPR050856">
    <property type="entry name" value="Biotin_carboxylase_complex"/>
</dbReference>
<keyword evidence="5 7" id="KW-0067">ATP-binding</keyword>
<dbReference type="STRING" id="316055.RPE_1219"/>
<dbReference type="InterPro" id="IPR005481">
    <property type="entry name" value="BC-like_N"/>
</dbReference>
<dbReference type="AlphaFoldDB" id="Q07SB3"/>
<evidence type="ECO:0000256" key="1">
    <source>
        <dbReference type="ARBA" id="ARBA00001953"/>
    </source>
</evidence>
<evidence type="ECO:0000256" key="5">
    <source>
        <dbReference type="ARBA" id="ARBA00022840"/>
    </source>
</evidence>
<dbReference type="CDD" id="cd06850">
    <property type="entry name" value="biotinyl_domain"/>
    <property type="match status" value="1"/>
</dbReference>
<dbReference type="GO" id="GO:0016874">
    <property type="term" value="F:ligase activity"/>
    <property type="evidence" value="ECO:0007669"/>
    <property type="project" value="UniProtKB-KW"/>
</dbReference>
<dbReference type="PROSITE" id="PS50968">
    <property type="entry name" value="BIOTINYL_LIPOYL"/>
    <property type="match status" value="1"/>
</dbReference>
<dbReference type="InterPro" id="IPR005479">
    <property type="entry name" value="CPAse_ATP-bd"/>
</dbReference>
<dbReference type="InterPro" id="IPR029000">
    <property type="entry name" value="Cyclophilin-like_dom_sf"/>
</dbReference>
<dbReference type="SMART" id="SM00878">
    <property type="entry name" value="Biotin_carb_C"/>
    <property type="match status" value="1"/>
</dbReference>
<dbReference type="PANTHER" id="PTHR18866">
    <property type="entry name" value="CARBOXYLASE:PYRUVATE/ACETYL-COA/PROPIONYL-COA CARBOXYLASE"/>
    <property type="match status" value="1"/>
</dbReference>
<keyword evidence="6" id="KW-0092">Biotin</keyword>
<gene>
    <name evidence="11" type="ordered locus">RPE_1219</name>
</gene>
<dbReference type="InterPro" id="IPR005482">
    <property type="entry name" value="Biotin_COase_C"/>
</dbReference>
<dbReference type="PROSITE" id="PS00867">
    <property type="entry name" value="CPSASE_2"/>
    <property type="match status" value="1"/>
</dbReference>
<feature type="domain" description="ATP-grasp" evidence="9">
    <location>
        <begin position="120"/>
        <end position="317"/>
    </location>
</feature>
<organism evidence="11">
    <name type="scientific">Rhodopseudomonas palustris (strain BisA53)</name>
    <dbReference type="NCBI Taxonomy" id="316055"/>
    <lineage>
        <taxon>Bacteria</taxon>
        <taxon>Pseudomonadati</taxon>
        <taxon>Pseudomonadota</taxon>
        <taxon>Alphaproteobacteria</taxon>
        <taxon>Hyphomicrobiales</taxon>
        <taxon>Nitrobacteraceae</taxon>
        <taxon>Rhodopseudomonas</taxon>
    </lineage>
</organism>
<dbReference type="NCBIfam" id="TIGR00724">
    <property type="entry name" value="urea_amlyse_rel"/>
    <property type="match status" value="1"/>
</dbReference>
<dbReference type="InterPro" id="IPR003778">
    <property type="entry name" value="CT_A_B"/>
</dbReference>
<dbReference type="SUPFAM" id="SSF51246">
    <property type="entry name" value="Rudiment single hybrid motif"/>
    <property type="match status" value="1"/>
</dbReference>
<dbReference type="SUPFAM" id="SSF51230">
    <property type="entry name" value="Single hybrid motif"/>
    <property type="match status" value="1"/>
</dbReference>
<dbReference type="SUPFAM" id="SSF50891">
    <property type="entry name" value="Cyclophilin-like"/>
    <property type="match status" value="2"/>
</dbReference>
<dbReference type="Gene3D" id="2.40.50.100">
    <property type="match status" value="1"/>
</dbReference>
<dbReference type="InterPro" id="IPR011761">
    <property type="entry name" value="ATP-grasp"/>
</dbReference>
<evidence type="ECO:0000256" key="4">
    <source>
        <dbReference type="ARBA" id="ARBA00022801"/>
    </source>
</evidence>
<sequence>MFTKVLIANRGEIASRIGRTLRRMGIASVAVYSDADRFTRAVLDADEAVRVGPAPAAESYLNVNAIVAACLDSGAQAVHPGYGFLSENRGFAERLAEHGIAFIGPRPEHLDAFGLKHKAREIAANSGVPLLPGSGLLDSIDDALTEAARIGFPLMLKSTAGGGGIGMQLCHDEATLRDRFATVQRTARASFGDARVYLERFVAVARHIEVQIFGDGQGRVVALGERDCSLQRRNQKVVEETPAPGISEAMRTRLHQAAVALGQSVKYESAGTVEFIYDVEREDFYFLEVNTRLQVEHPVTEAVFGVDLVEWMVRQAAGDSPLDAYHPRAPQGAAIEVRLYAENPNAGFRPSAGRLTHVAFPETARIDGWIETGVEVTPFYDPMLAKIIVHAADRTQAIAKLSDALDRTSVAGIETNLDYLRAIAAADVFHAGRVATNVLASFAFAPNSIDVLAPGAQSGLQELPGRLHLWHVGVPPSGPMDERSFRLANAVVGNPETTAALELTVNGPTLRFNADAVVALAGARMLAKLDGIEVQHHAPIAVHAGQTLSIGKVDGPGQRCYLAVRGGFDAPEILGSRAVFMLGAFGGHATGALKAGDVLHIATPHALLASPRAATAQEIPPLTREWELGVIYGPHGAPDFFRDDDIATLFEASYEVHFNSARTGVRLIGPKPQWARADGGEAGLHPSNIHDNAYAIGSIDFTGDMPIILGPDGPSLGGFVCPAVVARDELWKIGQLKPGDKLRFVPVARAEDPVAGPMVLRAPGELGSAIVGRHDDQEIPVVYRRAGDDNLLVEYGPMELDIALRLRVHVLAQAVTQAQLPGLLDLTPGIRSLQIHYDSTRLSRRKLLAALTELERDLPAVDAMQVPSRIVHLPLSWNDPQAVLAMRKYQELVRPDAPWCPSNIEFIRRINGLDDEEAVKRIVFDASYLVLGLGDVYLGAPVATPVDPRHRLVTTKYNPARTWTPENAVGIGGAYMCIYGMEGPGGYQLFGRTIQMWNSWRSTPEFSPGHPWLLRFFDQIKFFPVTAEELMDARAAFPHGAYPLKIEETAFCYADYARSLARNKESIKAFKSTQQAAFEAERQRWKELRLDQVADDADVSEGPREEIPDGHIGVFSEVPGNVWKLAVEEGEQVESGQTLAVIESMKMEISIAATVRGVVRLLQIKPGQTLRAGDLVCALEQV</sequence>
<dbReference type="PROSITE" id="PS50975">
    <property type="entry name" value="ATP_GRASP"/>
    <property type="match status" value="1"/>
</dbReference>
<dbReference type="InterPro" id="IPR000089">
    <property type="entry name" value="Biotin_lipoyl"/>
</dbReference>